<dbReference type="EMBL" id="JYDT01000002">
    <property type="protein sequence ID" value="KRY93510.1"/>
    <property type="molecule type" value="Genomic_DNA"/>
</dbReference>
<evidence type="ECO:0000313" key="3">
    <source>
        <dbReference type="Proteomes" id="UP000054632"/>
    </source>
</evidence>
<name>A0A0V1ENL8_TRIPS</name>
<evidence type="ECO:0000313" key="4">
    <source>
        <dbReference type="Proteomes" id="UP000054995"/>
    </source>
</evidence>
<evidence type="ECO:0000313" key="2">
    <source>
        <dbReference type="EMBL" id="KRY93510.1"/>
    </source>
</evidence>
<reference evidence="3 4" key="1">
    <citation type="submission" date="2015-01" db="EMBL/GenBank/DDBJ databases">
        <title>Evolution of Trichinella species and genotypes.</title>
        <authorList>
            <person name="Korhonen P.K."/>
            <person name="Edoardo P."/>
            <person name="Giuseppe L.R."/>
            <person name="Gasser R.B."/>
        </authorList>
    </citation>
    <scope>NUCLEOTIDE SEQUENCE [LARGE SCALE GENOMIC DNA]</scope>
    <source>
        <strain evidence="1">ISS13</strain>
        <strain evidence="2">ISS470</strain>
    </source>
</reference>
<evidence type="ECO:0000313" key="1">
    <source>
        <dbReference type="EMBL" id="KRY75185.1"/>
    </source>
</evidence>
<keyword evidence="4" id="KW-1185">Reference proteome</keyword>
<dbReference type="Proteomes" id="UP000054632">
    <property type="component" value="Unassembled WGS sequence"/>
</dbReference>
<dbReference type="Proteomes" id="UP000054995">
    <property type="component" value="Unassembled WGS sequence"/>
</dbReference>
<sequence>MMSQYMTCTSTNRNLMLFLLECNKDLAKNALNQTAEDLLRNFSGPVERPPRARSHCTTKTVAASASSVALIAVELKTGKLQNAVACYAPHSTSGIVCLDQSLISDVTNLTMLNNNNINDNKKKIM</sequence>
<gene>
    <name evidence="1" type="ORF">T4A_6135</name>
    <name evidence="2" type="ORF">T4D_4379</name>
</gene>
<dbReference type="EMBL" id="JYDR01000020">
    <property type="protein sequence ID" value="KRY75185.1"/>
    <property type="molecule type" value="Genomic_DNA"/>
</dbReference>
<accession>A0A0V1ENL8</accession>
<dbReference type="OrthoDB" id="5920528at2759"/>
<dbReference type="AlphaFoldDB" id="A0A0V1ENL8"/>
<protein>
    <submittedName>
        <fullName evidence="1">Uncharacterized protein</fullName>
    </submittedName>
</protein>
<comment type="caution">
    <text evidence="1">The sequence shown here is derived from an EMBL/GenBank/DDBJ whole genome shotgun (WGS) entry which is preliminary data.</text>
</comment>
<proteinExistence type="predicted"/>
<organism evidence="1 3">
    <name type="scientific">Trichinella pseudospiralis</name>
    <name type="common">Parasitic roundworm</name>
    <dbReference type="NCBI Taxonomy" id="6337"/>
    <lineage>
        <taxon>Eukaryota</taxon>
        <taxon>Metazoa</taxon>
        <taxon>Ecdysozoa</taxon>
        <taxon>Nematoda</taxon>
        <taxon>Enoplea</taxon>
        <taxon>Dorylaimia</taxon>
        <taxon>Trichinellida</taxon>
        <taxon>Trichinellidae</taxon>
        <taxon>Trichinella</taxon>
    </lineage>
</organism>